<evidence type="ECO:0000313" key="2">
    <source>
        <dbReference type="Proteomes" id="UP000829685"/>
    </source>
</evidence>
<gene>
    <name evidence="1" type="ORF">JX265_006882</name>
</gene>
<reference evidence="1" key="1">
    <citation type="submission" date="2021-03" db="EMBL/GenBank/DDBJ databases">
        <title>Revisited historic fungal species revealed as producer of novel bioactive compounds through whole genome sequencing and comparative genomics.</title>
        <authorList>
            <person name="Vignolle G.A."/>
            <person name="Hochenegger N."/>
            <person name="Mach R.L."/>
            <person name="Mach-Aigner A.R."/>
            <person name="Javad Rahimi M."/>
            <person name="Salim K.A."/>
            <person name="Chan C.M."/>
            <person name="Lim L.B.L."/>
            <person name="Cai F."/>
            <person name="Druzhinina I.S."/>
            <person name="U'Ren J.M."/>
            <person name="Derntl C."/>
        </authorList>
    </citation>
    <scope>NUCLEOTIDE SEQUENCE</scope>
    <source>
        <strain evidence="1">TUCIM 5799</strain>
    </source>
</reference>
<proteinExistence type="predicted"/>
<accession>A0A9P9WL73</accession>
<dbReference type="EMBL" id="JAFIMR010000016">
    <property type="protein sequence ID" value="KAI1868903.1"/>
    <property type="molecule type" value="Genomic_DNA"/>
</dbReference>
<dbReference type="Proteomes" id="UP000829685">
    <property type="component" value="Unassembled WGS sequence"/>
</dbReference>
<name>A0A9P9WL73_9PEZI</name>
<dbReference type="AlphaFoldDB" id="A0A9P9WL73"/>
<organism evidence="1 2">
    <name type="scientific">Neoarthrinium moseri</name>
    <dbReference type="NCBI Taxonomy" id="1658444"/>
    <lineage>
        <taxon>Eukaryota</taxon>
        <taxon>Fungi</taxon>
        <taxon>Dikarya</taxon>
        <taxon>Ascomycota</taxon>
        <taxon>Pezizomycotina</taxon>
        <taxon>Sordariomycetes</taxon>
        <taxon>Xylariomycetidae</taxon>
        <taxon>Amphisphaeriales</taxon>
        <taxon>Apiosporaceae</taxon>
        <taxon>Neoarthrinium</taxon>
    </lineage>
</organism>
<keyword evidence="2" id="KW-1185">Reference proteome</keyword>
<protein>
    <submittedName>
        <fullName evidence="1">Uncharacterized protein</fullName>
    </submittedName>
</protein>
<comment type="caution">
    <text evidence="1">The sequence shown here is derived from an EMBL/GenBank/DDBJ whole genome shotgun (WGS) entry which is preliminary data.</text>
</comment>
<sequence>MLSVEVRADSFTCPLNDFAEMFFEPPEDGNLCSVDITTGAEVQFRKCCGKPLGHAREPYDRCWAICNYTTPVDEDEGDEDLKRLSRCVKAELANVNRSGLDIGMQCWTGAGVGRAKKEHSGVAATGHSSIRLIGILLLPMIAAHLL</sequence>
<evidence type="ECO:0000313" key="1">
    <source>
        <dbReference type="EMBL" id="KAI1868903.1"/>
    </source>
</evidence>